<dbReference type="EMBL" id="LQMT02000023">
    <property type="protein sequence ID" value="ONF66189.1"/>
    <property type="molecule type" value="Genomic_DNA"/>
</dbReference>
<evidence type="ECO:0000313" key="1">
    <source>
        <dbReference type="EMBL" id="ONF66189.1"/>
    </source>
</evidence>
<evidence type="ECO:0000313" key="2">
    <source>
        <dbReference type="Proteomes" id="UP000076660"/>
    </source>
</evidence>
<comment type="caution">
    <text evidence="1">The sequence shown here is derived from an EMBL/GenBank/DDBJ whole genome shotgun (WGS) entry which is preliminary data.</text>
</comment>
<dbReference type="Pfam" id="PF19707">
    <property type="entry name" value="DUF6204"/>
    <property type="match status" value="1"/>
</dbReference>
<sequence>MPTYRVLVNGKFDHPDADTRARLLAELSDHQAIGFTEDGLLTYSAHLGAFTFRITLQGEEERDVLDEAELKVMELLDAKGYPYRDVAGKATCMDDIKIRRRPGS</sequence>
<dbReference type="Proteomes" id="UP000076660">
    <property type="component" value="Unassembled WGS sequence"/>
</dbReference>
<proteinExistence type="predicted"/>
<dbReference type="RefSeq" id="WP_063277007.1">
    <property type="nucleotide sequence ID" value="NZ_LQMT02000023.1"/>
</dbReference>
<gene>
    <name evidence="1" type="ORF">AVR91_0225025</name>
</gene>
<organism evidence="1 2">
    <name type="scientific">Amycolatopsis keratiniphila subsp. keratiniphila</name>
    <dbReference type="NCBI Taxonomy" id="227715"/>
    <lineage>
        <taxon>Bacteria</taxon>
        <taxon>Bacillati</taxon>
        <taxon>Actinomycetota</taxon>
        <taxon>Actinomycetes</taxon>
        <taxon>Pseudonocardiales</taxon>
        <taxon>Pseudonocardiaceae</taxon>
        <taxon>Amycolatopsis</taxon>
        <taxon>Amycolatopsis japonica group</taxon>
    </lineage>
</organism>
<name>A0A1W2LQB6_9PSEU</name>
<dbReference type="AlphaFoldDB" id="A0A1W2LQB6"/>
<dbReference type="InterPro" id="IPR045778">
    <property type="entry name" value="DUF6204"/>
</dbReference>
<protein>
    <submittedName>
        <fullName evidence="1">Uncharacterized protein</fullName>
    </submittedName>
</protein>
<accession>A0A1W2LQB6</accession>
<reference evidence="1 2" key="1">
    <citation type="submission" date="2016-12" db="EMBL/GenBank/DDBJ databases">
        <title>Amycolatopsis keratiniphila subsp. keratiniphila genome sequencing and assembly.</title>
        <authorList>
            <person name="Mayilraj S."/>
            <person name="Kaur N."/>
        </authorList>
    </citation>
    <scope>NUCLEOTIDE SEQUENCE [LARGE SCALE GENOMIC DNA]</scope>
    <source>
        <strain evidence="1 2">DSM 44409</strain>
    </source>
</reference>
<dbReference type="OrthoDB" id="4803789at2"/>